<dbReference type="AlphaFoldDB" id="A0A9X3J679"/>
<gene>
    <name evidence="2" type="ORF">OU798_10055</name>
</gene>
<reference evidence="2" key="1">
    <citation type="submission" date="2022-11" db="EMBL/GenBank/DDBJ databases">
        <title>Marilongibacter aestuarii gen. nov., sp. nov., isolated from tidal flat sediment.</title>
        <authorList>
            <person name="Jiayan W."/>
        </authorList>
    </citation>
    <scope>NUCLEOTIDE SEQUENCE</scope>
    <source>
        <strain evidence="2">Z1-6</strain>
    </source>
</reference>
<dbReference type="EMBL" id="JAPOHD010000020">
    <property type="protein sequence ID" value="MCY1720687.1"/>
    <property type="molecule type" value="Genomic_DNA"/>
</dbReference>
<keyword evidence="3" id="KW-1185">Reference proteome</keyword>
<protein>
    <recommendedName>
        <fullName evidence="4">DUF4253 domain-containing protein</fullName>
    </recommendedName>
</protein>
<evidence type="ECO:0000313" key="3">
    <source>
        <dbReference type="Proteomes" id="UP001145087"/>
    </source>
</evidence>
<comment type="caution">
    <text evidence="2">The sequence shown here is derived from an EMBL/GenBank/DDBJ whole genome shotgun (WGS) entry which is preliminary data.</text>
</comment>
<sequence length="255" mass="29989">MKKFILLLALCLCGVSFLTNNTRAQEAEKPTLFLVMEEFVAPADMAQFRKVQSHALEVFDQLELGFKFATYQTNQNSFYWAMPLTSFASIDELFVKMTENHKAFEEIGYSPEDEFRDLSTISQFVVRWNEELSNPDKDADNEEDDGFYEWTFMHLKSGHEKEATEATKKYLEFYQSIEENFPWDIYEVVLGDKTPCWILETSAKNEATLRQLESELNEKYGKDFQKLWQNFVQHVNTLETKKGWYLPGWSRFGDE</sequence>
<keyword evidence="1" id="KW-0732">Signal</keyword>
<evidence type="ECO:0000313" key="2">
    <source>
        <dbReference type="EMBL" id="MCY1720687.1"/>
    </source>
</evidence>
<feature type="signal peptide" evidence="1">
    <location>
        <begin position="1"/>
        <end position="24"/>
    </location>
</feature>
<name>A0A9X3J679_9BACT</name>
<organism evidence="2 3">
    <name type="scientific">Draconibacterium aestuarii</name>
    <dbReference type="NCBI Taxonomy" id="2998507"/>
    <lineage>
        <taxon>Bacteria</taxon>
        <taxon>Pseudomonadati</taxon>
        <taxon>Bacteroidota</taxon>
        <taxon>Bacteroidia</taxon>
        <taxon>Marinilabiliales</taxon>
        <taxon>Prolixibacteraceae</taxon>
        <taxon>Draconibacterium</taxon>
    </lineage>
</organism>
<accession>A0A9X3J679</accession>
<feature type="chain" id="PRO_5040986310" description="DUF4253 domain-containing protein" evidence="1">
    <location>
        <begin position="25"/>
        <end position="255"/>
    </location>
</feature>
<dbReference type="Proteomes" id="UP001145087">
    <property type="component" value="Unassembled WGS sequence"/>
</dbReference>
<evidence type="ECO:0000256" key="1">
    <source>
        <dbReference type="SAM" id="SignalP"/>
    </source>
</evidence>
<proteinExistence type="predicted"/>
<evidence type="ECO:0008006" key="4">
    <source>
        <dbReference type="Google" id="ProtNLM"/>
    </source>
</evidence>
<dbReference type="RefSeq" id="WP_343333020.1">
    <property type="nucleotide sequence ID" value="NZ_JAPOHD010000020.1"/>
</dbReference>